<evidence type="ECO:0000256" key="2">
    <source>
        <dbReference type="ARBA" id="ARBA00022771"/>
    </source>
</evidence>
<keyword evidence="3" id="KW-0862">Zinc</keyword>
<feature type="compositionally biased region" description="Basic and acidic residues" evidence="5">
    <location>
        <begin position="274"/>
        <end position="287"/>
    </location>
</feature>
<evidence type="ECO:0000256" key="3">
    <source>
        <dbReference type="ARBA" id="ARBA00022833"/>
    </source>
</evidence>
<dbReference type="CDD" id="cd16461">
    <property type="entry name" value="RING-H2_EL5-like"/>
    <property type="match status" value="1"/>
</dbReference>
<gene>
    <name evidence="8" type="ORF">ZIOFF_030267</name>
</gene>
<organism evidence="8 9">
    <name type="scientific">Zingiber officinale</name>
    <name type="common">Ginger</name>
    <name type="synonym">Amomum zingiber</name>
    <dbReference type="NCBI Taxonomy" id="94328"/>
    <lineage>
        <taxon>Eukaryota</taxon>
        <taxon>Viridiplantae</taxon>
        <taxon>Streptophyta</taxon>
        <taxon>Embryophyta</taxon>
        <taxon>Tracheophyta</taxon>
        <taxon>Spermatophyta</taxon>
        <taxon>Magnoliopsida</taxon>
        <taxon>Liliopsida</taxon>
        <taxon>Zingiberales</taxon>
        <taxon>Zingiberaceae</taxon>
        <taxon>Zingiber</taxon>
    </lineage>
</organism>
<feature type="domain" description="RING-type" evidence="7">
    <location>
        <begin position="194"/>
        <end position="236"/>
    </location>
</feature>
<keyword evidence="1" id="KW-0479">Metal-binding</keyword>
<dbReference type="SMART" id="SM00184">
    <property type="entry name" value="RING"/>
    <property type="match status" value="1"/>
</dbReference>
<keyword evidence="6" id="KW-0812">Transmembrane</keyword>
<dbReference type="SUPFAM" id="SSF57850">
    <property type="entry name" value="RING/U-box"/>
    <property type="match status" value="1"/>
</dbReference>
<feature type="region of interest" description="Disordered" evidence="5">
    <location>
        <begin position="66"/>
        <end position="93"/>
    </location>
</feature>
<dbReference type="AlphaFoldDB" id="A0A8J5LF28"/>
<evidence type="ECO:0000313" key="8">
    <source>
        <dbReference type="EMBL" id="KAG6512172.1"/>
    </source>
</evidence>
<dbReference type="Gene3D" id="3.30.40.10">
    <property type="entry name" value="Zinc/RING finger domain, C3HC4 (zinc finger)"/>
    <property type="match status" value="1"/>
</dbReference>
<feature type="compositionally biased region" description="Low complexity" evidence="5">
    <location>
        <begin position="250"/>
        <end position="273"/>
    </location>
</feature>
<dbReference type="EMBL" id="JACMSC010000008">
    <property type="protein sequence ID" value="KAG6512172.1"/>
    <property type="molecule type" value="Genomic_DNA"/>
</dbReference>
<feature type="transmembrane region" description="Helical" evidence="6">
    <location>
        <begin position="131"/>
        <end position="152"/>
    </location>
</feature>
<protein>
    <recommendedName>
        <fullName evidence="7">RING-type domain-containing protein</fullName>
    </recommendedName>
</protein>
<dbReference type="PANTHER" id="PTHR45798">
    <property type="entry name" value="RING-H2 FINGER PROTEIN ATL61-RELATED-RELATED"/>
    <property type="match status" value="1"/>
</dbReference>
<proteinExistence type="predicted"/>
<feature type="compositionally biased region" description="Basic and acidic residues" evidence="5">
    <location>
        <begin position="82"/>
        <end position="91"/>
    </location>
</feature>
<feature type="region of interest" description="Disordered" evidence="5">
    <location>
        <begin position="250"/>
        <end position="287"/>
    </location>
</feature>
<evidence type="ECO:0000256" key="5">
    <source>
        <dbReference type="SAM" id="MobiDB-lite"/>
    </source>
</evidence>
<dbReference type="Proteomes" id="UP000734854">
    <property type="component" value="Unassembled WGS sequence"/>
</dbReference>
<reference evidence="8 9" key="1">
    <citation type="submission" date="2020-08" db="EMBL/GenBank/DDBJ databases">
        <title>Plant Genome Project.</title>
        <authorList>
            <person name="Zhang R.-G."/>
        </authorList>
    </citation>
    <scope>NUCLEOTIDE SEQUENCE [LARGE SCALE GENOMIC DNA]</scope>
    <source>
        <tissue evidence="8">Rhizome</tissue>
    </source>
</reference>
<dbReference type="InterPro" id="IPR013083">
    <property type="entry name" value="Znf_RING/FYVE/PHD"/>
</dbReference>
<keyword evidence="2 4" id="KW-0863">Zinc-finger</keyword>
<keyword evidence="9" id="KW-1185">Reference proteome</keyword>
<evidence type="ECO:0000313" key="9">
    <source>
        <dbReference type="Proteomes" id="UP000734854"/>
    </source>
</evidence>
<evidence type="ECO:0000256" key="1">
    <source>
        <dbReference type="ARBA" id="ARBA00022723"/>
    </source>
</evidence>
<accession>A0A8J5LF28</accession>
<dbReference type="InterPro" id="IPR001841">
    <property type="entry name" value="Znf_RING"/>
</dbReference>
<evidence type="ECO:0000256" key="6">
    <source>
        <dbReference type="SAM" id="Phobius"/>
    </source>
</evidence>
<dbReference type="Pfam" id="PF13639">
    <property type="entry name" value="zf-RING_2"/>
    <property type="match status" value="1"/>
</dbReference>
<dbReference type="PROSITE" id="PS50089">
    <property type="entry name" value="ZF_RING_2"/>
    <property type="match status" value="1"/>
</dbReference>
<dbReference type="PANTHER" id="PTHR45798:SF97">
    <property type="entry name" value="ALCOHOL-SENSITIVE RING FINGER PROTEIN 1"/>
    <property type="match status" value="1"/>
</dbReference>
<sequence length="287" mass="30042">MSQTMMPCAGKRALTMTSRLLDRGLIGTALAAWRLAKQCTKANTSEKEASLLCPTKNERDLVEPDVAGDAGRGKSCMAGHGSTKELKDDPASNRTTLFGAPMPPAARLLQTDSGMLPVSQPSEPLSVDSDAVVILAALLCALICVVGLALVARCAWLRQGASASPLCKGLTEKALRDLPKVSYGAAADARLAECPICLLEFEGGDEIRILPQCGHGFHVACIDTWLVSRSNCPSCRRVLVVAAAPAAQPSRACGASSEGSCATTSTASAAEEVAQAREDRDSRMFLP</sequence>
<name>A0A8J5LF28_ZINOF</name>
<dbReference type="InterPro" id="IPR052788">
    <property type="entry name" value="RING-type_E3_ligase_ATL"/>
</dbReference>
<dbReference type="GO" id="GO:0008270">
    <property type="term" value="F:zinc ion binding"/>
    <property type="evidence" value="ECO:0007669"/>
    <property type="project" value="UniProtKB-KW"/>
</dbReference>
<evidence type="ECO:0000259" key="7">
    <source>
        <dbReference type="PROSITE" id="PS50089"/>
    </source>
</evidence>
<keyword evidence="6" id="KW-1133">Transmembrane helix</keyword>
<comment type="caution">
    <text evidence="8">The sequence shown here is derived from an EMBL/GenBank/DDBJ whole genome shotgun (WGS) entry which is preliminary data.</text>
</comment>
<evidence type="ECO:0000256" key="4">
    <source>
        <dbReference type="PROSITE-ProRule" id="PRU00175"/>
    </source>
</evidence>
<keyword evidence="6" id="KW-0472">Membrane</keyword>